<dbReference type="PIRSF" id="PIRSF002849">
    <property type="entry name" value="AAA_ATPase_chaperone_MoxR_prd"/>
    <property type="match status" value="1"/>
</dbReference>
<evidence type="ECO:0000259" key="1">
    <source>
        <dbReference type="Pfam" id="PF07726"/>
    </source>
</evidence>
<evidence type="ECO:0000313" key="3">
    <source>
        <dbReference type="EMBL" id="SFV66620.1"/>
    </source>
</evidence>
<dbReference type="GO" id="GO:0005524">
    <property type="term" value="F:ATP binding"/>
    <property type="evidence" value="ECO:0007669"/>
    <property type="project" value="InterPro"/>
</dbReference>
<dbReference type="GO" id="GO:0016887">
    <property type="term" value="F:ATP hydrolysis activity"/>
    <property type="evidence" value="ECO:0007669"/>
    <property type="project" value="InterPro"/>
</dbReference>
<dbReference type="PANTHER" id="PTHR42759:SF1">
    <property type="entry name" value="MAGNESIUM-CHELATASE SUBUNIT CHLD"/>
    <property type="match status" value="1"/>
</dbReference>
<dbReference type="CDD" id="cd00009">
    <property type="entry name" value="AAA"/>
    <property type="match status" value="1"/>
</dbReference>
<dbReference type="Gene3D" id="3.40.50.300">
    <property type="entry name" value="P-loop containing nucleotide triphosphate hydrolases"/>
    <property type="match status" value="1"/>
</dbReference>
<protein>
    <submittedName>
        <fullName evidence="3">MoxR-like ATPase in aerotolerance operon</fullName>
    </submittedName>
</protein>
<dbReference type="Gene3D" id="1.10.8.80">
    <property type="entry name" value="Magnesium chelatase subunit I, C-Terminal domain"/>
    <property type="match status" value="1"/>
</dbReference>
<feature type="domain" description="ChlI/MoxR AAA lid" evidence="2">
    <location>
        <begin position="247"/>
        <end position="311"/>
    </location>
</feature>
<feature type="domain" description="ATPase AAA-3" evidence="1">
    <location>
        <begin position="38"/>
        <end position="169"/>
    </location>
</feature>
<proteinExistence type="predicted"/>
<dbReference type="InterPro" id="IPR041628">
    <property type="entry name" value="ChlI/MoxR_AAA_lid"/>
</dbReference>
<dbReference type="EMBL" id="FPHI01000030">
    <property type="protein sequence ID" value="SFV66620.1"/>
    <property type="molecule type" value="Genomic_DNA"/>
</dbReference>
<dbReference type="PANTHER" id="PTHR42759">
    <property type="entry name" value="MOXR FAMILY PROTEIN"/>
    <property type="match status" value="1"/>
</dbReference>
<dbReference type="InterPro" id="IPR027417">
    <property type="entry name" value="P-loop_NTPase"/>
</dbReference>
<sequence>MTAREAIVQLQRNMNASTIGQNHIVSRLIMGLLADGNILIEGLPGLAKTRVVRSMADFIDTKLSRIQFTPDLKPSDVMGEERIYHEEGKTEYKFHEGAIFGNIILADEVNRAPAKVQSAMLEAMEEKQVTIVGVTHKLPELFVVMATQNPIEHEGTFPLSEAQKDRFLMHIRIDYVDMESEFKMVKMILDEKRHEKVIQEKIPQALIFAARDEVADIKVSDEMGKYMVELVFATRYPVRYSRQLGVMIDLGISPRGTLVLSQCAKVHAWMRGKKEVDIEDIEAVIHDVFRHRLVMSEHALMNNRTHDEIIDIILEQVPKPKY</sequence>
<dbReference type="AlphaFoldDB" id="A0A1W1CL48"/>
<accession>A0A1W1CL48</accession>
<gene>
    <name evidence="3" type="ORF">MNB_SV-3-1145</name>
</gene>
<dbReference type="SUPFAM" id="SSF52540">
    <property type="entry name" value="P-loop containing nucleoside triphosphate hydrolases"/>
    <property type="match status" value="1"/>
</dbReference>
<dbReference type="Pfam" id="PF17863">
    <property type="entry name" value="AAA_lid_2"/>
    <property type="match status" value="1"/>
</dbReference>
<name>A0A1W1CL48_9ZZZZ</name>
<dbReference type="InterPro" id="IPR011703">
    <property type="entry name" value="ATPase_AAA-3"/>
</dbReference>
<reference evidence="3" key="1">
    <citation type="submission" date="2016-10" db="EMBL/GenBank/DDBJ databases">
        <authorList>
            <person name="de Groot N.N."/>
        </authorList>
    </citation>
    <scope>NUCLEOTIDE SEQUENCE</scope>
</reference>
<dbReference type="InterPro" id="IPR050764">
    <property type="entry name" value="CbbQ/NirQ/NorQ/GpvN"/>
</dbReference>
<organism evidence="3">
    <name type="scientific">hydrothermal vent metagenome</name>
    <dbReference type="NCBI Taxonomy" id="652676"/>
    <lineage>
        <taxon>unclassified sequences</taxon>
        <taxon>metagenomes</taxon>
        <taxon>ecological metagenomes</taxon>
    </lineage>
</organism>
<evidence type="ECO:0000259" key="2">
    <source>
        <dbReference type="Pfam" id="PF17863"/>
    </source>
</evidence>
<dbReference type="Pfam" id="PF07726">
    <property type="entry name" value="AAA_3"/>
    <property type="match status" value="1"/>
</dbReference>